<dbReference type="Proteomes" id="UP000299102">
    <property type="component" value="Unassembled WGS sequence"/>
</dbReference>
<gene>
    <name evidence="2" type="ORF">EVAR_21855_1</name>
</gene>
<dbReference type="AlphaFoldDB" id="A0A4C1V7G4"/>
<evidence type="ECO:0000313" key="3">
    <source>
        <dbReference type="Proteomes" id="UP000299102"/>
    </source>
</evidence>
<reference evidence="2 3" key="1">
    <citation type="journal article" date="2019" name="Commun. Biol.">
        <title>The bagworm genome reveals a unique fibroin gene that provides high tensile strength.</title>
        <authorList>
            <person name="Kono N."/>
            <person name="Nakamura H."/>
            <person name="Ohtoshi R."/>
            <person name="Tomita M."/>
            <person name="Numata K."/>
            <person name="Arakawa K."/>
        </authorList>
    </citation>
    <scope>NUCLEOTIDE SEQUENCE [LARGE SCALE GENOMIC DNA]</scope>
</reference>
<evidence type="ECO:0000256" key="1">
    <source>
        <dbReference type="SAM" id="MobiDB-lite"/>
    </source>
</evidence>
<sequence length="131" mass="14947">MPQKERKAIQKPTTTLSITVTLICSDPLSRRRPLAQKSWHLRSFNTNTNETGLWTTPDESVRRARSGPVSTFSNSNSPIQVYNSSKSVTARAWRWSRSTRVNMCAPYWASVSIESGNFRRPETSLRESLEE</sequence>
<name>A0A4C1V7G4_EUMVA</name>
<proteinExistence type="predicted"/>
<keyword evidence="3" id="KW-1185">Reference proteome</keyword>
<feature type="compositionally biased region" description="Polar residues" evidence="1">
    <location>
        <begin position="68"/>
        <end position="78"/>
    </location>
</feature>
<feature type="region of interest" description="Disordered" evidence="1">
    <location>
        <begin position="50"/>
        <end position="78"/>
    </location>
</feature>
<evidence type="ECO:0000313" key="2">
    <source>
        <dbReference type="EMBL" id="GBP34791.1"/>
    </source>
</evidence>
<comment type="caution">
    <text evidence="2">The sequence shown here is derived from an EMBL/GenBank/DDBJ whole genome shotgun (WGS) entry which is preliminary data.</text>
</comment>
<dbReference type="EMBL" id="BGZK01000294">
    <property type="protein sequence ID" value="GBP34791.1"/>
    <property type="molecule type" value="Genomic_DNA"/>
</dbReference>
<organism evidence="2 3">
    <name type="scientific">Eumeta variegata</name>
    <name type="common">Bagworm moth</name>
    <name type="synonym">Eumeta japonica</name>
    <dbReference type="NCBI Taxonomy" id="151549"/>
    <lineage>
        <taxon>Eukaryota</taxon>
        <taxon>Metazoa</taxon>
        <taxon>Ecdysozoa</taxon>
        <taxon>Arthropoda</taxon>
        <taxon>Hexapoda</taxon>
        <taxon>Insecta</taxon>
        <taxon>Pterygota</taxon>
        <taxon>Neoptera</taxon>
        <taxon>Endopterygota</taxon>
        <taxon>Lepidoptera</taxon>
        <taxon>Glossata</taxon>
        <taxon>Ditrysia</taxon>
        <taxon>Tineoidea</taxon>
        <taxon>Psychidae</taxon>
        <taxon>Oiketicinae</taxon>
        <taxon>Eumeta</taxon>
    </lineage>
</organism>
<protein>
    <submittedName>
        <fullName evidence="2">Uncharacterized protein</fullName>
    </submittedName>
</protein>
<accession>A0A4C1V7G4</accession>